<dbReference type="RefSeq" id="WP_349639605.1">
    <property type="nucleotide sequence ID" value="NZ_CP090958.1"/>
</dbReference>
<dbReference type="Pfam" id="PF00196">
    <property type="entry name" value="GerE"/>
    <property type="match status" value="1"/>
</dbReference>
<evidence type="ECO:0000259" key="7">
    <source>
        <dbReference type="PROSITE" id="PS50110"/>
    </source>
</evidence>
<accession>A0ABY8QUU2</accession>
<dbReference type="InterPro" id="IPR039420">
    <property type="entry name" value="WalR-like"/>
</dbReference>
<dbReference type="SMART" id="SM00448">
    <property type="entry name" value="REC"/>
    <property type="match status" value="1"/>
</dbReference>
<dbReference type="Gene3D" id="3.40.50.2300">
    <property type="match status" value="1"/>
</dbReference>
<name>A0ABY8QUU2_9MICO</name>
<dbReference type="PANTHER" id="PTHR43214:SF24">
    <property type="entry name" value="TRANSCRIPTIONAL REGULATORY PROTEIN NARL-RELATED"/>
    <property type="match status" value="1"/>
</dbReference>
<dbReference type="SUPFAM" id="SSF52172">
    <property type="entry name" value="CheY-like"/>
    <property type="match status" value="1"/>
</dbReference>
<feature type="modified residue" description="4-aspartylphosphate" evidence="5">
    <location>
        <position position="58"/>
    </location>
</feature>
<keyword evidence="2" id="KW-0805">Transcription regulation</keyword>
<dbReference type="SUPFAM" id="SSF46894">
    <property type="entry name" value="C-terminal effector domain of the bipartite response regulators"/>
    <property type="match status" value="1"/>
</dbReference>
<dbReference type="PROSITE" id="PS50043">
    <property type="entry name" value="HTH_LUXR_2"/>
    <property type="match status" value="1"/>
</dbReference>
<dbReference type="InterPro" id="IPR001789">
    <property type="entry name" value="Sig_transdc_resp-reg_receiver"/>
</dbReference>
<dbReference type="InterPro" id="IPR016032">
    <property type="entry name" value="Sig_transdc_resp-reg_C-effctor"/>
</dbReference>
<proteinExistence type="predicted"/>
<dbReference type="Proteomes" id="UP001209083">
    <property type="component" value="Chromosome"/>
</dbReference>
<dbReference type="EMBL" id="CP090958">
    <property type="protein sequence ID" value="WGW12799.1"/>
    <property type="molecule type" value="Genomic_DNA"/>
</dbReference>
<keyword evidence="9" id="KW-1185">Reference proteome</keyword>
<dbReference type="PROSITE" id="PS00622">
    <property type="entry name" value="HTH_LUXR_1"/>
    <property type="match status" value="1"/>
</dbReference>
<evidence type="ECO:0000259" key="6">
    <source>
        <dbReference type="PROSITE" id="PS50043"/>
    </source>
</evidence>
<evidence type="ECO:0000256" key="5">
    <source>
        <dbReference type="PROSITE-ProRule" id="PRU00169"/>
    </source>
</evidence>
<dbReference type="PROSITE" id="PS50110">
    <property type="entry name" value="RESPONSE_REGULATORY"/>
    <property type="match status" value="1"/>
</dbReference>
<dbReference type="SMART" id="SM00421">
    <property type="entry name" value="HTH_LUXR"/>
    <property type="match status" value="1"/>
</dbReference>
<evidence type="ECO:0000313" key="8">
    <source>
        <dbReference type="EMBL" id="WGW12799.1"/>
    </source>
</evidence>
<evidence type="ECO:0000256" key="4">
    <source>
        <dbReference type="ARBA" id="ARBA00023163"/>
    </source>
</evidence>
<keyword evidence="1 5" id="KW-0597">Phosphoprotein</keyword>
<feature type="domain" description="HTH luxR-type" evidence="6">
    <location>
        <begin position="149"/>
        <end position="214"/>
    </location>
</feature>
<evidence type="ECO:0000256" key="2">
    <source>
        <dbReference type="ARBA" id="ARBA00023015"/>
    </source>
</evidence>
<gene>
    <name evidence="8" type="ORF">LWF01_03220</name>
</gene>
<dbReference type="InterPro" id="IPR000792">
    <property type="entry name" value="Tscrpt_reg_LuxR_C"/>
</dbReference>
<dbReference type="CDD" id="cd06170">
    <property type="entry name" value="LuxR_C_like"/>
    <property type="match status" value="1"/>
</dbReference>
<dbReference type="CDD" id="cd17535">
    <property type="entry name" value="REC_NarL-like"/>
    <property type="match status" value="1"/>
</dbReference>
<dbReference type="PRINTS" id="PR00038">
    <property type="entry name" value="HTHLUXR"/>
</dbReference>
<evidence type="ECO:0000313" key="9">
    <source>
        <dbReference type="Proteomes" id="UP001209083"/>
    </source>
</evidence>
<feature type="domain" description="Response regulatory" evidence="7">
    <location>
        <begin position="7"/>
        <end position="124"/>
    </location>
</feature>
<dbReference type="InterPro" id="IPR011006">
    <property type="entry name" value="CheY-like_superfamily"/>
</dbReference>
<dbReference type="Pfam" id="PF00072">
    <property type="entry name" value="Response_reg"/>
    <property type="match status" value="1"/>
</dbReference>
<evidence type="ECO:0000256" key="3">
    <source>
        <dbReference type="ARBA" id="ARBA00023125"/>
    </source>
</evidence>
<reference evidence="8 9" key="1">
    <citation type="submission" date="2023-05" db="EMBL/GenBank/DDBJ databases">
        <title>Lithophilousrod everest ZFBP1038 complete genpme.</title>
        <authorList>
            <person name="Tian M."/>
        </authorList>
    </citation>
    <scope>NUCLEOTIDE SEQUENCE [LARGE SCALE GENOMIC DNA]</scope>
    <source>
        <strain evidence="8 9">ZFBP1038</strain>
    </source>
</reference>
<keyword evidence="4" id="KW-0804">Transcription</keyword>
<organism evidence="8 9">
    <name type="scientific">Saxibacter everestensis</name>
    <dbReference type="NCBI Taxonomy" id="2909229"/>
    <lineage>
        <taxon>Bacteria</taxon>
        <taxon>Bacillati</taxon>
        <taxon>Actinomycetota</taxon>
        <taxon>Actinomycetes</taxon>
        <taxon>Micrococcales</taxon>
        <taxon>Brevibacteriaceae</taxon>
        <taxon>Saxibacter</taxon>
    </lineage>
</organism>
<protein>
    <submittedName>
        <fullName evidence="8">Response regulator transcription factor</fullName>
    </submittedName>
</protein>
<sequence>MAVNPIRVMLVDDEPLIRAGIAAILSAEGDLEIVAEASDGVDVVALAEEHRPDVILMDVRMPKIDGIDATRNVRQRMAKPPRILVLTTFESDDYVYQALKAGADGFLLKREHPRQIAQAVRTVALSESLLFPEALRKLAVSQLPGRRGDGLAGRGLSEREKDVLRRLAQGMTNAEIAQDLFLGTETVKTHVGNILLKIEARDRTQAVIAAYESGFIPVE</sequence>
<dbReference type="InterPro" id="IPR058245">
    <property type="entry name" value="NreC/VraR/RcsB-like_REC"/>
</dbReference>
<keyword evidence="3" id="KW-0238">DNA-binding</keyword>
<evidence type="ECO:0000256" key="1">
    <source>
        <dbReference type="ARBA" id="ARBA00022553"/>
    </source>
</evidence>
<dbReference type="PANTHER" id="PTHR43214">
    <property type="entry name" value="TWO-COMPONENT RESPONSE REGULATOR"/>
    <property type="match status" value="1"/>
</dbReference>